<proteinExistence type="inferred from homology"/>
<dbReference type="SUPFAM" id="SSF55120">
    <property type="entry name" value="Pseudouridine synthase"/>
    <property type="match status" value="1"/>
</dbReference>
<dbReference type="InterPro" id="IPR011760">
    <property type="entry name" value="PsdUridine_synth_TruD_insert"/>
</dbReference>
<keyword evidence="3 5" id="KW-0413">Isomerase</keyword>
<dbReference type="Proteomes" id="UP000290527">
    <property type="component" value="Unassembled WGS sequence"/>
</dbReference>
<comment type="caution">
    <text evidence="5">The sequence shown here is derived from an EMBL/GenBank/DDBJ whole genome shotgun (WGS) entry which is preliminary data.</text>
</comment>
<dbReference type="InterPro" id="IPR042214">
    <property type="entry name" value="TruD_catalytic"/>
</dbReference>
<evidence type="ECO:0000256" key="3">
    <source>
        <dbReference type="ARBA" id="ARBA00023235"/>
    </source>
</evidence>
<dbReference type="Gene3D" id="3.30.2350.20">
    <property type="entry name" value="TruD, catalytic domain"/>
    <property type="match status" value="1"/>
</dbReference>
<evidence type="ECO:0000256" key="2">
    <source>
        <dbReference type="ARBA" id="ARBA00022694"/>
    </source>
</evidence>
<sequence length="423" mass="50843">MPYNVLKLSTFIKYKNLKLLVENMKVKIRQLPEDFIVEEILDENILEEGDTFNLYLLKKTNMEILRTLSYISKKFKIPLKEIGYCGLKDRHAITIQYITIPIRYGKLSLKENNLELKYLRKVGSPLKLGQLAGNKFKITIRYLKEEHLPKIEENLKKLHLGVPNYYDTQRFGSVYRRGEFIAREYMMGNYEEALKIILTRYKKSENRLIKDLKRYIRSHWGDWRSIIRYMKDRGIRDRMFNNIIRYLESREHDEEKFKEAFKYVDIRLKKLFVSAYQSYLWNESVKSILKKCIPKEDRIYVDYICGSFLFYKNIEKDILDIMKDRTFPTITHDIGTKDIKEEDRRIIEDILKREGLSIEDFNKLLDLSKPSYTERRIISIPENVRYSKFVEDELNKGRYKVTVEFQLKKGCYATMVVKRITSF</sequence>
<dbReference type="GO" id="GO:0001522">
    <property type="term" value="P:pseudouridine synthesis"/>
    <property type="evidence" value="ECO:0007669"/>
    <property type="project" value="InterPro"/>
</dbReference>
<gene>
    <name evidence="5" type="ORF">MHHB_P1094</name>
</gene>
<dbReference type="PIRSF" id="PIRSF037016">
    <property type="entry name" value="Pseudouridin_synth_euk_prd"/>
    <property type="match status" value="1"/>
</dbReference>
<keyword evidence="2" id="KW-0819">tRNA processing</keyword>
<name>A0A401HRF9_9EURY</name>
<evidence type="ECO:0000313" key="5">
    <source>
        <dbReference type="EMBL" id="GBF36864.1"/>
    </source>
</evidence>
<dbReference type="GO" id="GO:0003723">
    <property type="term" value="F:RNA binding"/>
    <property type="evidence" value="ECO:0007669"/>
    <property type="project" value="InterPro"/>
</dbReference>
<organism evidence="5 6">
    <name type="scientific">Methanofervidicoccus abyssi</name>
    <dbReference type="NCBI Taxonomy" id="2082189"/>
    <lineage>
        <taxon>Archaea</taxon>
        <taxon>Methanobacteriati</taxon>
        <taxon>Methanobacteriota</taxon>
        <taxon>Methanomada group</taxon>
        <taxon>Methanococci</taxon>
        <taxon>Methanococcales</taxon>
        <taxon>Methanofervidicoccus</taxon>
    </lineage>
</organism>
<dbReference type="GO" id="GO:0008033">
    <property type="term" value="P:tRNA processing"/>
    <property type="evidence" value="ECO:0007669"/>
    <property type="project" value="UniProtKB-KW"/>
</dbReference>
<dbReference type="NCBIfam" id="TIGR00094">
    <property type="entry name" value="tRNA_TruD_broad"/>
    <property type="match status" value="1"/>
</dbReference>
<dbReference type="EC" id="5.4.99.27" evidence="5"/>
<dbReference type="GO" id="GO:0160150">
    <property type="term" value="F:tRNA pseudouridine(13) synthase activity"/>
    <property type="evidence" value="ECO:0007669"/>
    <property type="project" value="UniProtKB-EC"/>
</dbReference>
<protein>
    <submittedName>
        <fullName evidence="5">tRNA pseudouridine13 synthase</fullName>
        <ecNumber evidence="5">5.4.99.27</ecNumber>
    </submittedName>
</protein>
<dbReference type="AlphaFoldDB" id="A0A401HRF9"/>
<dbReference type="Pfam" id="PF01142">
    <property type="entry name" value="TruD"/>
    <property type="match status" value="1"/>
</dbReference>
<feature type="domain" description="TRUD" evidence="4">
    <location>
        <begin position="161"/>
        <end position="380"/>
    </location>
</feature>
<dbReference type="InterPro" id="IPR020103">
    <property type="entry name" value="PsdUridine_synth_cat_dom_sf"/>
</dbReference>
<dbReference type="PANTHER" id="PTHR13326:SF21">
    <property type="entry name" value="PSEUDOURIDYLATE SYNTHASE PUS7L"/>
    <property type="match status" value="1"/>
</dbReference>
<accession>A0A401HRF9</accession>
<dbReference type="Gene3D" id="1.10.1510.30">
    <property type="match status" value="1"/>
</dbReference>
<keyword evidence="6" id="KW-1185">Reference proteome</keyword>
<dbReference type="EMBL" id="BFAX01000004">
    <property type="protein sequence ID" value="GBF36864.1"/>
    <property type="molecule type" value="Genomic_DNA"/>
</dbReference>
<evidence type="ECO:0000313" key="6">
    <source>
        <dbReference type="Proteomes" id="UP000290527"/>
    </source>
</evidence>
<dbReference type="NCBIfam" id="NF002160">
    <property type="entry name" value="PRK00984.2-5"/>
    <property type="match status" value="1"/>
</dbReference>
<evidence type="ECO:0000259" key="4">
    <source>
        <dbReference type="PROSITE" id="PS50984"/>
    </source>
</evidence>
<comment type="similarity">
    <text evidence="1">Belongs to the pseudouridine synthase TruD family.</text>
</comment>
<reference evidence="5 6" key="1">
    <citation type="journal article" date="2019" name="Int. J. Syst. Evol. Microbiol.">
        <title>Methanofervidicoccus abyssi gen. nov., sp. nov., a hydrogenotrophic methanogen, isolated from a hydrothermal vent chimney in the Mid-Cayman Spreading Center, the Caribbean Sea.</title>
        <authorList>
            <person name="Sakai S."/>
            <person name="Takaki Y."/>
            <person name="Miyazaki M."/>
            <person name="Ogawara M."/>
            <person name="Yanagawa K."/>
            <person name="Miyazaki J."/>
            <person name="Takai K."/>
        </authorList>
    </citation>
    <scope>NUCLEOTIDE SEQUENCE [LARGE SCALE GENOMIC DNA]</scope>
    <source>
        <strain evidence="5 6">HHB</strain>
    </source>
</reference>
<dbReference type="PANTHER" id="PTHR13326">
    <property type="entry name" value="TRNA PSEUDOURIDINE SYNTHASE D"/>
    <property type="match status" value="1"/>
</dbReference>
<dbReference type="PROSITE" id="PS01268">
    <property type="entry name" value="UPF0024"/>
    <property type="match status" value="1"/>
</dbReference>
<dbReference type="InterPro" id="IPR020119">
    <property type="entry name" value="PsdUridine_synth_TruD_CS"/>
</dbReference>
<evidence type="ECO:0000256" key="1">
    <source>
        <dbReference type="ARBA" id="ARBA00007953"/>
    </source>
</evidence>
<dbReference type="Gene3D" id="3.30.70.3160">
    <property type="match status" value="1"/>
</dbReference>
<dbReference type="InterPro" id="IPR001656">
    <property type="entry name" value="PsdUridine_synth_TruD"/>
</dbReference>
<dbReference type="PROSITE" id="PS50984">
    <property type="entry name" value="TRUD"/>
    <property type="match status" value="1"/>
</dbReference>